<keyword evidence="2" id="KW-1185">Reference proteome</keyword>
<evidence type="ECO:0000313" key="2">
    <source>
        <dbReference type="Proteomes" id="UP001434883"/>
    </source>
</evidence>
<protein>
    <submittedName>
        <fullName evidence="1">Uncharacterized protein</fullName>
    </submittedName>
</protein>
<dbReference type="Proteomes" id="UP001434883">
    <property type="component" value="Unassembled WGS sequence"/>
</dbReference>
<accession>A0ABV0R7P6</accession>
<evidence type="ECO:0000313" key="1">
    <source>
        <dbReference type="EMBL" id="MEQ2204130.1"/>
    </source>
</evidence>
<sequence length="107" mass="11886">MDEHEDLPKDMLEQELDFQKKRPQELGDKFVSVVSQFIAVASFSFSDVEDSLTEAKELVSQSDRNGRFLQKTACVRADRSALLSLEDTGAKSSLLVSSGRSCFYTSG</sequence>
<gene>
    <name evidence="1" type="ORF">XENOCAPTIV_008375</name>
</gene>
<reference evidence="1 2" key="1">
    <citation type="submission" date="2021-06" db="EMBL/GenBank/DDBJ databases">
        <authorList>
            <person name="Palmer J.M."/>
        </authorList>
    </citation>
    <scope>NUCLEOTIDE SEQUENCE [LARGE SCALE GENOMIC DNA]</scope>
    <source>
        <strain evidence="1 2">XC_2019</strain>
        <tissue evidence="1">Muscle</tissue>
    </source>
</reference>
<name>A0ABV0R7P6_9TELE</name>
<proteinExistence type="predicted"/>
<dbReference type="EMBL" id="JAHRIN010035588">
    <property type="protein sequence ID" value="MEQ2204130.1"/>
    <property type="molecule type" value="Genomic_DNA"/>
</dbReference>
<organism evidence="1 2">
    <name type="scientific">Xenoophorus captivus</name>
    <dbReference type="NCBI Taxonomy" id="1517983"/>
    <lineage>
        <taxon>Eukaryota</taxon>
        <taxon>Metazoa</taxon>
        <taxon>Chordata</taxon>
        <taxon>Craniata</taxon>
        <taxon>Vertebrata</taxon>
        <taxon>Euteleostomi</taxon>
        <taxon>Actinopterygii</taxon>
        <taxon>Neopterygii</taxon>
        <taxon>Teleostei</taxon>
        <taxon>Neoteleostei</taxon>
        <taxon>Acanthomorphata</taxon>
        <taxon>Ovalentaria</taxon>
        <taxon>Atherinomorphae</taxon>
        <taxon>Cyprinodontiformes</taxon>
        <taxon>Goodeidae</taxon>
        <taxon>Xenoophorus</taxon>
    </lineage>
</organism>
<comment type="caution">
    <text evidence="1">The sequence shown here is derived from an EMBL/GenBank/DDBJ whole genome shotgun (WGS) entry which is preliminary data.</text>
</comment>